<organism evidence="7 8">
    <name type="scientific">Saccharopolyspora shandongensis</name>
    <dbReference type="NCBI Taxonomy" id="418495"/>
    <lineage>
        <taxon>Bacteria</taxon>
        <taxon>Bacillati</taxon>
        <taxon>Actinomycetota</taxon>
        <taxon>Actinomycetes</taxon>
        <taxon>Pseudonocardiales</taxon>
        <taxon>Pseudonocardiaceae</taxon>
        <taxon>Saccharopolyspora</taxon>
    </lineage>
</organism>
<feature type="transmembrane region" description="Helical" evidence="5">
    <location>
        <begin position="261"/>
        <end position="284"/>
    </location>
</feature>
<evidence type="ECO:0000259" key="6">
    <source>
        <dbReference type="Pfam" id="PF01699"/>
    </source>
</evidence>
<keyword evidence="3 5" id="KW-1133">Transmembrane helix</keyword>
<feature type="transmembrane region" description="Helical" evidence="5">
    <location>
        <begin position="196"/>
        <end position="215"/>
    </location>
</feature>
<dbReference type="EMBL" id="FNOK01000042">
    <property type="protein sequence ID" value="SDZ00809.1"/>
    <property type="molecule type" value="Genomic_DNA"/>
</dbReference>
<dbReference type="STRING" id="418495.SAMN05216215_104248"/>
<protein>
    <submittedName>
        <fullName evidence="7">Cation:H+ antiporter</fullName>
    </submittedName>
</protein>
<feature type="transmembrane region" description="Helical" evidence="5">
    <location>
        <begin position="32"/>
        <end position="56"/>
    </location>
</feature>
<keyword evidence="8" id="KW-1185">Reference proteome</keyword>
<evidence type="ECO:0000256" key="2">
    <source>
        <dbReference type="ARBA" id="ARBA00022692"/>
    </source>
</evidence>
<accession>A0A1H3PK34</accession>
<keyword evidence="4 5" id="KW-0472">Membrane</keyword>
<evidence type="ECO:0000313" key="8">
    <source>
        <dbReference type="Proteomes" id="UP000199529"/>
    </source>
</evidence>
<dbReference type="Gene3D" id="1.20.1420.30">
    <property type="entry name" value="NCX, central ion-binding region"/>
    <property type="match status" value="1"/>
</dbReference>
<keyword evidence="2 5" id="KW-0812">Transmembrane</keyword>
<reference evidence="8" key="1">
    <citation type="submission" date="2016-10" db="EMBL/GenBank/DDBJ databases">
        <authorList>
            <person name="Varghese N."/>
            <person name="Submissions S."/>
        </authorList>
    </citation>
    <scope>NUCLEOTIDE SEQUENCE [LARGE SCALE GENOMIC DNA]</scope>
    <source>
        <strain evidence="8">CGMCC 4.3530</strain>
    </source>
</reference>
<proteinExistence type="predicted"/>
<feature type="transmembrane region" description="Helical" evidence="5">
    <location>
        <begin position="227"/>
        <end position="249"/>
    </location>
</feature>
<evidence type="ECO:0000256" key="5">
    <source>
        <dbReference type="SAM" id="Phobius"/>
    </source>
</evidence>
<evidence type="ECO:0000313" key="7">
    <source>
        <dbReference type="EMBL" id="SDZ00809.1"/>
    </source>
</evidence>
<feature type="domain" description="Sodium/calcium exchanger membrane region" evidence="6">
    <location>
        <begin position="199"/>
        <end position="339"/>
    </location>
</feature>
<dbReference type="InterPro" id="IPR044880">
    <property type="entry name" value="NCX_ion-bd_dom_sf"/>
</dbReference>
<dbReference type="InterPro" id="IPR004837">
    <property type="entry name" value="NaCa_Exmemb"/>
</dbReference>
<name>A0A1H3PK34_9PSEU</name>
<evidence type="ECO:0000256" key="1">
    <source>
        <dbReference type="ARBA" id="ARBA00004141"/>
    </source>
</evidence>
<feature type="transmembrane region" description="Helical" evidence="5">
    <location>
        <begin position="76"/>
        <end position="97"/>
    </location>
</feature>
<sequence>MQRWQGALSVMASTFLFVAGAVLLIGSAEKLIGYLAGAASRLSISVFFLAVVFTGIEFDDIVLGVALNLEDLEEVSLGLVLGTAISFTGIVLALAAIITPAAVRVPRDYLAIFAAAPLVLAAFALTAPLTAVQGMLLLGFFALFLGYILVQEFRRETPTFRSAEVCGEMVEGNARPGGESFSAEIPFAAARKRPGWANLGLAVLALAGLVVGAAAMSTGTKDILQDYGIAGTVFGATIVTLVLTIEDVFLTVEPIRKGVPAIGIGNVIGSLVFSVTAKLGVIVLSGGSIAIGPDVLRWHLPVLVAMTVLAAFFLHTGRLKRWHGFALLGCYVAYWVVSFAVFDGVPVES</sequence>
<evidence type="ECO:0000256" key="3">
    <source>
        <dbReference type="ARBA" id="ARBA00022989"/>
    </source>
</evidence>
<dbReference type="AlphaFoldDB" id="A0A1H3PK34"/>
<gene>
    <name evidence="7" type="ORF">SAMN05216215_104248</name>
</gene>
<evidence type="ECO:0000256" key="4">
    <source>
        <dbReference type="ARBA" id="ARBA00023136"/>
    </source>
</evidence>
<feature type="transmembrane region" description="Helical" evidence="5">
    <location>
        <begin position="296"/>
        <end position="315"/>
    </location>
</feature>
<dbReference type="Pfam" id="PF01699">
    <property type="entry name" value="Na_Ca_ex"/>
    <property type="match status" value="2"/>
</dbReference>
<dbReference type="GO" id="GO:0016020">
    <property type="term" value="C:membrane"/>
    <property type="evidence" value="ECO:0007669"/>
    <property type="project" value="UniProtKB-SubCell"/>
</dbReference>
<feature type="transmembrane region" description="Helical" evidence="5">
    <location>
        <begin position="6"/>
        <end position="25"/>
    </location>
</feature>
<dbReference type="GO" id="GO:0055085">
    <property type="term" value="P:transmembrane transport"/>
    <property type="evidence" value="ECO:0007669"/>
    <property type="project" value="InterPro"/>
</dbReference>
<comment type="subcellular location">
    <subcellularLocation>
        <location evidence="1">Membrane</location>
        <topology evidence="1">Multi-pass membrane protein</topology>
    </subcellularLocation>
</comment>
<feature type="transmembrane region" description="Helical" evidence="5">
    <location>
        <begin position="131"/>
        <end position="150"/>
    </location>
</feature>
<feature type="transmembrane region" description="Helical" evidence="5">
    <location>
        <begin position="109"/>
        <end position="125"/>
    </location>
</feature>
<feature type="domain" description="Sodium/calcium exchanger membrane region" evidence="6">
    <location>
        <begin position="13"/>
        <end position="149"/>
    </location>
</feature>
<feature type="transmembrane region" description="Helical" evidence="5">
    <location>
        <begin position="322"/>
        <end position="342"/>
    </location>
</feature>
<dbReference type="Proteomes" id="UP000199529">
    <property type="component" value="Unassembled WGS sequence"/>
</dbReference>